<dbReference type="AlphaFoldDB" id="A0AAE1CEY8"/>
<sequence>MPHSVTPAPQHTMPSHIAGSRTADTVDHDEVVSEDATPIPRAGPGRGGFRGRGRGGSRALKARAAKITKPSAPTKTAGRGRQKKMFDSLKAQAAYERAQEIKMAYSTVSKALKPALQEVADRSVNEIMEDPTIITKVPQFAEIQDFLRQRLDDTLEQTNNQLTIELNMAKHVWEGQQEAVRNSFITQLEELADEQVDELLLRVERLEYLHDNKLPLDLQEVPDETRYILKDITQEEADTQSAYVEIRDGIEVPFPGNWVSELLTKQHDMPSPATPKRKADGEPEEGSMPKFGEAGKDLPRHHGGLLAAQEALDDRESTPPESASAAPSPPAEPADAPGASTPQIPLDQPALPRGVSKPDEYGVRIVCRRPAKMDAHNNRIMVPIVHEWDDEEIGFRDSTNSIQKGATKAKRGKYLGKPGSNFLFLDRRVGTWDATSPDNDLDEDLVAKHKLHPSLGLFLPTSVNEDEKPPPPVSGWKPVAFVTPKGELIHASRTIPGARLEKEATDVEKKIELQRRLQLYCQQEGIAADEISPDQQTREDCRRRLLIERGIDPDEVPVAETPQAKTPSDIYEPSPRTTSVFDDFVAEALQADSVAEAEEEMPRAAGPAQLSRPYDAIRDVFTDNAPSTMAQETAVVPETFNLSCLADAAEQQPQGMQYSIHPATQPAQGFPGSLQGMIDPNLFNQPPLPVNGSVVRASEYDQVEYYRPAEYSYADPTMFNQQNSPNAFLSTALNSPPANYLPPPAGNLQEYRDEYRDGPMGQDPAQGSAETGRTPFSNPAAAKALPALRPVRSLLNDTPPPPEPQGSPGPQHPNMVVSNSGAFFPPAPNRPFHNGFSVPEPAPGQHMLPMQQQQQQQQPMQHQLLANSVQGTVAPGPHGPPHLHPAPAPVTSPESVGPASMMQQGPPPLVNVPIQPLPASPSPRSRPGSSSASSALKYRTLQPAPTPPHRQGYSGSGAELRTVQFDYRESIKDYAAVEPPPRHGPTNIRGWSHNN</sequence>
<organism evidence="2 3">
    <name type="scientific">Podospora appendiculata</name>
    <dbReference type="NCBI Taxonomy" id="314037"/>
    <lineage>
        <taxon>Eukaryota</taxon>
        <taxon>Fungi</taxon>
        <taxon>Dikarya</taxon>
        <taxon>Ascomycota</taxon>
        <taxon>Pezizomycotina</taxon>
        <taxon>Sordariomycetes</taxon>
        <taxon>Sordariomycetidae</taxon>
        <taxon>Sordariales</taxon>
        <taxon>Podosporaceae</taxon>
        <taxon>Podospora</taxon>
    </lineage>
</organism>
<feature type="region of interest" description="Disordered" evidence="1">
    <location>
        <begin position="265"/>
        <end position="357"/>
    </location>
</feature>
<reference evidence="2" key="2">
    <citation type="submission" date="2023-06" db="EMBL/GenBank/DDBJ databases">
        <authorList>
            <consortium name="Lawrence Berkeley National Laboratory"/>
            <person name="Haridas S."/>
            <person name="Hensen N."/>
            <person name="Bonometti L."/>
            <person name="Westerberg I."/>
            <person name="Brannstrom I.O."/>
            <person name="Guillou S."/>
            <person name="Cros-Aarteil S."/>
            <person name="Calhoun S."/>
            <person name="Kuo A."/>
            <person name="Mondo S."/>
            <person name="Pangilinan J."/>
            <person name="Riley R."/>
            <person name="Labutti K."/>
            <person name="Andreopoulos B."/>
            <person name="Lipzen A."/>
            <person name="Chen C."/>
            <person name="Yanf M."/>
            <person name="Daum C."/>
            <person name="Ng V."/>
            <person name="Clum A."/>
            <person name="Steindorff A."/>
            <person name="Ohm R."/>
            <person name="Martin F."/>
            <person name="Silar P."/>
            <person name="Natvig D."/>
            <person name="Lalanne C."/>
            <person name="Gautier V."/>
            <person name="Ament-Velasquez S.L."/>
            <person name="Kruys A."/>
            <person name="Hutchinson M.I."/>
            <person name="Powell A.J."/>
            <person name="Barry K."/>
            <person name="Miller A.N."/>
            <person name="Grigoriev I.V."/>
            <person name="Debuchy R."/>
            <person name="Gladieux P."/>
            <person name="Thoren M.H."/>
            <person name="Johannesson H."/>
        </authorList>
    </citation>
    <scope>NUCLEOTIDE SEQUENCE</scope>
    <source>
        <strain evidence="2">CBS 314.62</strain>
    </source>
</reference>
<dbReference type="Proteomes" id="UP001270362">
    <property type="component" value="Unassembled WGS sequence"/>
</dbReference>
<evidence type="ECO:0000313" key="2">
    <source>
        <dbReference type="EMBL" id="KAK3692096.1"/>
    </source>
</evidence>
<feature type="compositionally biased region" description="Pro residues" evidence="1">
    <location>
        <begin position="798"/>
        <end position="811"/>
    </location>
</feature>
<feature type="region of interest" description="Disordered" evidence="1">
    <location>
        <begin position="740"/>
        <end position="778"/>
    </location>
</feature>
<feature type="region of interest" description="Disordered" evidence="1">
    <location>
        <begin position="792"/>
        <end position="995"/>
    </location>
</feature>
<accession>A0AAE1CEY8</accession>
<reference evidence="2" key="1">
    <citation type="journal article" date="2023" name="Mol. Phylogenet. Evol.">
        <title>Genome-scale phylogeny and comparative genomics of the fungal order Sordariales.</title>
        <authorList>
            <person name="Hensen N."/>
            <person name="Bonometti L."/>
            <person name="Westerberg I."/>
            <person name="Brannstrom I.O."/>
            <person name="Guillou S."/>
            <person name="Cros-Aarteil S."/>
            <person name="Calhoun S."/>
            <person name="Haridas S."/>
            <person name="Kuo A."/>
            <person name="Mondo S."/>
            <person name="Pangilinan J."/>
            <person name="Riley R."/>
            <person name="LaButti K."/>
            <person name="Andreopoulos B."/>
            <person name="Lipzen A."/>
            <person name="Chen C."/>
            <person name="Yan M."/>
            <person name="Daum C."/>
            <person name="Ng V."/>
            <person name="Clum A."/>
            <person name="Steindorff A."/>
            <person name="Ohm R.A."/>
            <person name="Martin F."/>
            <person name="Silar P."/>
            <person name="Natvig D.O."/>
            <person name="Lalanne C."/>
            <person name="Gautier V."/>
            <person name="Ament-Velasquez S.L."/>
            <person name="Kruys A."/>
            <person name="Hutchinson M.I."/>
            <person name="Powell A.J."/>
            <person name="Barry K."/>
            <person name="Miller A.N."/>
            <person name="Grigoriev I.V."/>
            <person name="Debuchy R."/>
            <person name="Gladieux P."/>
            <person name="Hiltunen Thoren M."/>
            <person name="Johannesson H."/>
        </authorList>
    </citation>
    <scope>NUCLEOTIDE SEQUENCE</scope>
    <source>
        <strain evidence="2">CBS 314.62</strain>
    </source>
</reference>
<feature type="non-terminal residue" evidence="2">
    <location>
        <position position="1"/>
    </location>
</feature>
<keyword evidence="3" id="KW-1185">Reference proteome</keyword>
<feature type="compositionally biased region" description="Pro residues" evidence="1">
    <location>
        <begin position="877"/>
        <end position="890"/>
    </location>
</feature>
<proteinExistence type="predicted"/>
<feature type="compositionally biased region" description="Polar residues" evidence="1">
    <location>
        <begin position="768"/>
        <end position="777"/>
    </location>
</feature>
<feature type="region of interest" description="Disordered" evidence="1">
    <location>
        <begin position="1"/>
        <end position="84"/>
    </location>
</feature>
<feature type="compositionally biased region" description="Pro residues" evidence="1">
    <location>
        <begin position="905"/>
        <end position="921"/>
    </location>
</feature>
<name>A0AAE1CEY8_9PEZI</name>
<protein>
    <submittedName>
        <fullName evidence="2">Uncharacterized protein</fullName>
    </submittedName>
</protein>
<feature type="compositionally biased region" description="Basic residues" evidence="1">
    <location>
        <begin position="49"/>
        <end position="66"/>
    </location>
</feature>
<feature type="compositionally biased region" description="Low complexity" evidence="1">
    <location>
        <begin position="845"/>
        <end position="865"/>
    </location>
</feature>
<gene>
    <name evidence="2" type="ORF">B0T22DRAFT_396825</name>
</gene>
<comment type="caution">
    <text evidence="2">The sequence shown here is derived from an EMBL/GenBank/DDBJ whole genome shotgun (WGS) entry which is preliminary data.</text>
</comment>
<feature type="compositionally biased region" description="Low complexity" evidence="1">
    <location>
        <begin position="922"/>
        <end position="936"/>
    </location>
</feature>
<dbReference type="EMBL" id="JAULSO010000001">
    <property type="protein sequence ID" value="KAK3692096.1"/>
    <property type="molecule type" value="Genomic_DNA"/>
</dbReference>
<evidence type="ECO:0000313" key="3">
    <source>
        <dbReference type="Proteomes" id="UP001270362"/>
    </source>
</evidence>
<evidence type="ECO:0000256" key="1">
    <source>
        <dbReference type="SAM" id="MobiDB-lite"/>
    </source>
</evidence>